<accession>A0A1G7X2J8</accession>
<dbReference type="EMBL" id="FNCW01000007">
    <property type="protein sequence ID" value="SDG78413.1"/>
    <property type="molecule type" value="Genomic_DNA"/>
</dbReference>
<name>A0A1G7X2J8_9FLAO</name>
<dbReference type="InterPro" id="IPR046342">
    <property type="entry name" value="CBS_dom_sf"/>
</dbReference>
<evidence type="ECO:0008006" key="3">
    <source>
        <dbReference type="Google" id="ProtNLM"/>
    </source>
</evidence>
<keyword evidence="2" id="KW-1185">Reference proteome</keyword>
<evidence type="ECO:0000313" key="2">
    <source>
        <dbReference type="Proteomes" id="UP000199296"/>
    </source>
</evidence>
<dbReference type="AlphaFoldDB" id="A0A1G7X2J8"/>
<dbReference type="RefSeq" id="WP_093367977.1">
    <property type="nucleotide sequence ID" value="NZ_FNCW01000007.1"/>
</dbReference>
<proteinExistence type="predicted"/>
<dbReference type="SUPFAM" id="SSF54631">
    <property type="entry name" value="CBS-domain pair"/>
    <property type="match status" value="1"/>
</dbReference>
<evidence type="ECO:0000313" key="1">
    <source>
        <dbReference type="EMBL" id="SDG78413.1"/>
    </source>
</evidence>
<dbReference type="Gene3D" id="3.10.580.10">
    <property type="entry name" value="CBS-domain"/>
    <property type="match status" value="1"/>
</dbReference>
<organism evidence="1 2">
    <name type="scientific">Psychroflexus sediminis</name>
    <dbReference type="NCBI Taxonomy" id="470826"/>
    <lineage>
        <taxon>Bacteria</taxon>
        <taxon>Pseudomonadati</taxon>
        <taxon>Bacteroidota</taxon>
        <taxon>Flavobacteriia</taxon>
        <taxon>Flavobacteriales</taxon>
        <taxon>Flavobacteriaceae</taxon>
        <taxon>Psychroflexus</taxon>
    </lineage>
</organism>
<protein>
    <recommendedName>
        <fullName evidence="3">CBS domain-containing protein</fullName>
    </recommendedName>
</protein>
<dbReference type="OrthoDB" id="1523762at2"/>
<gene>
    <name evidence="1" type="ORF">SAMN04488027_10747</name>
</gene>
<reference evidence="1 2" key="1">
    <citation type="submission" date="2016-10" db="EMBL/GenBank/DDBJ databases">
        <authorList>
            <person name="de Groot N.N."/>
        </authorList>
    </citation>
    <scope>NUCLEOTIDE SEQUENCE [LARGE SCALE GENOMIC DNA]</scope>
    <source>
        <strain evidence="1 2">DSM 19803</strain>
    </source>
</reference>
<sequence>MIWQNFIDQTLQPVNVSDTISEVKTAFEASPFNHLPVFKKEVFKGSIQAGDLIDLEPSSKLSEHKYLIEVFYVEIHKTNLDLIHEFANHQTNLLPILDHDKRYMGVMKLEDVLDLFGESPFVANEGEVIILRKERTKFAFSEVAQLIETLNARVSGMYISQLTQDAVEVTVKVEHQGINEILQTFRRYDYQIASEHPEDLFAEDLKEHSDYLNKYLDI</sequence>
<dbReference type="STRING" id="470826.SAMN04488027_10747"/>
<dbReference type="Proteomes" id="UP000199296">
    <property type="component" value="Unassembled WGS sequence"/>
</dbReference>